<accession>A0A645GCF6</accession>
<comment type="caution">
    <text evidence="1">The sequence shown here is derived from an EMBL/GenBank/DDBJ whole genome shotgun (WGS) entry which is preliminary data.</text>
</comment>
<proteinExistence type="predicted"/>
<dbReference type="AlphaFoldDB" id="A0A645GCF6"/>
<evidence type="ECO:0000313" key="1">
    <source>
        <dbReference type="EMBL" id="MPN24591.1"/>
    </source>
</evidence>
<dbReference type="EMBL" id="VSSQ01073492">
    <property type="protein sequence ID" value="MPN24591.1"/>
    <property type="molecule type" value="Genomic_DNA"/>
</dbReference>
<gene>
    <name evidence="1" type="ORF">SDC9_171990</name>
</gene>
<organism evidence="1">
    <name type="scientific">bioreactor metagenome</name>
    <dbReference type="NCBI Taxonomy" id="1076179"/>
    <lineage>
        <taxon>unclassified sequences</taxon>
        <taxon>metagenomes</taxon>
        <taxon>ecological metagenomes</taxon>
    </lineage>
</organism>
<reference evidence="1" key="1">
    <citation type="submission" date="2019-08" db="EMBL/GenBank/DDBJ databases">
        <authorList>
            <person name="Kucharzyk K."/>
            <person name="Murdoch R.W."/>
            <person name="Higgins S."/>
            <person name="Loffler F."/>
        </authorList>
    </citation>
    <scope>NUCLEOTIDE SEQUENCE</scope>
</reference>
<protein>
    <submittedName>
        <fullName evidence="1">Uncharacterized protein</fullName>
    </submittedName>
</protein>
<name>A0A645GCF6_9ZZZZ</name>
<sequence length="71" mass="7859">MLPVQFQNFAEKNNLLFGVAVVGLQQGCAATYTEDLPGNHVIVDKVDSLLAPPYRMLVYTYSGLIVEILFL</sequence>